<dbReference type="Proteomes" id="UP000033441">
    <property type="component" value="Unassembled WGS sequence"/>
</dbReference>
<evidence type="ECO:0000313" key="2">
    <source>
        <dbReference type="Proteomes" id="UP000033441"/>
    </source>
</evidence>
<name>A0A0F3NBS5_ANAPH</name>
<dbReference type="AlphaFoldDB" id="A0A0F3NBS5"/>
<dbReference type="PATRIC" id="fig|1359152.3.peg.565"/>
<reference evidence="1 2" key="1">
    <citation type="submission" date="2015-02" db="EMBL/GenBank/DDBJ databases">
        <title>Genome Sequencing of Rickettsiales.</title>
        <authorList>
            <person name="Daugherty S.C."/>
            <person name="Su Q."/>
            <person name="Abolude K."/>
            <person name="Beier-Sexton M."/>
            <person name="Carlyon J.A."/>
            <person name="Carter R."/>
            <person name="Day N.P."/>
            <person name="Dumler S.J."/>
            <person name="Dyachenko V."/>
            <person name="Godinez A."/>
            <person name="Kurtti T.J."/>
            <person name="Lichay M."/>
            <person name="Mullins K.E."/>
            <person name="Ott S."/>
            <person name="Pappas-Brown V."/>
            <person name="Paris D.H."/>
            <person name="Patel P."/>
            <person name="Richards A.L."/>
            <person name="Sadzewicz L."/>
            <person name="Sears K."/>
            <person name="Seidman D."/>
            <person name="Sengamalay N."/>
            <person name="Stenos J."/>
            <person name="Tallon L.J."/>
            <person name="Vincent G."/>
            <person name="Fraser C.M."/>
            <person name="Munderloh U."/>
            <person name="Dunning-Hotopp J.C."/>
        </authorList>
    </citation>
    <scope>NUCLEOTIDE SEQUENCE [LARGE SCALE GENOMIC DNA]</scope>
    <source>
        <strain evidence="1 2">ApMUC09</strain>
    </source>
</reference>
<protein>
    <submittedName>
        <fullName evidence="1">Uncharacterized protein</fullName>
    </submittedName>
</protein>
<proteinExistence type="predicted"/>
<accession>A0A0F3NBS5</accession>
<gene>
    <name evidence="1" type="ORF">APHMUC_0537</name>
</gene>
<evidence type="ECO:0000313" key="1">
    <source>
        <dbReference type="EMBL" id="KJV65152.1"/>
    </source>
</evidence>
<sequence>MAENIRRVLCFKIVFSKLSSGGLRSNRKVFHSSTHLLKRTAL</sequence>
<organism evidence="1 2">
    <name type="scientific">Anaplasma phagocytophilum str. ApMUC09</name>
    <dbReference type="NCBI Taxonomy" id="1359152"/>
    <lineage>
        <taxon>Bacteria</taxon>
        <taxon>Pseudomonadati</taxon>
        <taxon>Pseudomonadota</taxon>
        <taxon>Alphaproteobacteria</taxon>
        <taxon>Rickettsiales</taxon>
        <taxon>Anaplasmataceae</taxon>
        <taxon>Anaplasma</taxon>
        <taxon>phagocytophilum group</taxon>
    </lineage>
</organism>
<comment type="caution">
    <text evidence="1">The sequence shown here is derived from an EMBL/GenBank/DDBJ whole genome shotgun (WGS) entry which is preliminary data.</text>
</comment>
<dbReference type="EMBL" id="LANV01000001">
    <property type="protein sequence ID" value="KJV65152.1"/>
    <property type="molecule type" value="Genomic_DNA"/>
</dbReference>